<protein>
    <submittedName>
        <fullName evidence="2">Uncharacterized protein</fullName>
    </submittedName>
</protein>
<comment type="caution">
    <text evidence="2">The sequence shown here is derived from an EMBL/GenBank/DDBJ whole genome shotgun (WGS) entry which is preliminary data.</text>
</comment>
<name>A0AAN7GV64_9PEZI</name>
<feature type="region of interest" description="Disordered" evidence="1">
    <location>
        <begin position="89"/>
        <end position="121"/>
    </location>
</feature>
<sequence length="266" mass="29983">MSASSDGGKQRTIRLVRKDPSRRGEDQTGGRKVKLVRKKNAGKHEKRAEAARQGVVPEQEDDKPEQRTIKLQKKSESWYPGSLEYSRVTLRKRNRSEQPAAPVTKSELHEPNSAEEKPGSLIIKLRWRDPTKAVSDVGAAKVTLGRKKLSSSAVKDNLEHPLSAAISVSFVPVQASVCDGALEKPAQRNPQTPRRNNAQTLPTIYEERNQEHEFRRSPTEQLPTNIQAGHILPIANATEHSTRYRYGHSSHFCDEDCDDEEHKRFL</sequence>
<feature type="region of interest" description="Disordered" evidence="1">
    <location>
        <begin position="183"/>
        <end position="203"/>
    </location>
</feature>
<dbReference type="EMBL" id="MU865422">
    <property type="protein sequence ID" value="KAK4223565.1"/>
    <property type="molecule type" value="Genomic_DNA"/>
</dbReference>
<dbReference type="AlphaFoldDB" id="A0AAN7GV64"/>
<reference evidence="2" key="2">
    <citation type="submission" date="2023-05" db="EMBL/GenBank/DDBJ databases">
        <authorList>
            <consortium name="Lawrence Berkeley National Laboratory"/>
            <person name="Steindorff A."/>
            <person name="Hensen N."/>
            <person name="Bonometti L."/>
            <person name="Westerberg I."/>
            <person name="Brannstrom I.O."/>
            <person name="Guillou S."/>
            <person name="Cros-Aarteil S."/>
            <person name="Calhoun S."/>
            <person name="Haridas S."/>
            <person name="Kuo A."/>
            <person name="Mondo S."/>
            <person name="Pangilinan J."/>
            <person name="Riley R."/>
            <person name="Labutti K."/>
            <person name="Andreopoulos B."/>
            <person name="Lipzen A."/>
            <person name="Chen C."/>
            <person name="Yanf M."/>
            <person name="Daum C."/>
            <person name="Ng V."/>
            <person name="Clum A."/>
            <person name="Ohm R."/>
            <person name="Martin F."/>
            <person name="Silar P."/>
            <person name="Natvig D."/>
            <person name="Lalanne C."/>
            <person name="Gautier V."/>
            <person name="Ament-Velasquez S.L."/>
            <person name="Kruys A."/>
            <person name="Hutchinson M.I."/>
            <person name="Powell A.J."/>
            <person name="Barry K."/>
            <person name="Miller A.N."/>
            <person name="Grigoriev I.V."/>
            <person name="Debuchy R."/>
            <person name="Gladieux P."/>
            <person name="Thoren M.H."/>
            <person name="Johannesson H."/>
        </authorList>
    </citation>
    <scope>NUCLEOTIDE SEQUENCE</scope>
    <source>
        <strain evidence="2">CBS 990.96</strain>
    </source>
</reference>
<feature type="compositionally biased region" description="Basic and acidic residues" evidence="1">
    <location>
        <begin position="106"/>
        <end position="118"/>
    </location>
</feature>
<feature type="compositionally biased region" description="Basic and acidic residues" evidence="1">
    <location>
        <begin position="16"/>
        <end position="29"/>
    </location>
</feature>
<reference evidence="2" key="1">
    <citation type="journal article" date="2023" name="Mol. Phylogenet. Evol.">
        <title>Genome-scale phylogeny and comparative genomics of the fungal order Sordariales.</title>
        <authorList>
            <person name="Hensen N."/>
            <person name="Bonometti L."/>
            <person name="Westerberg I."/>
            <person name="Brannstrom I.O."/>
            <person name="Guillou S."/>
            <person name="Cros-Aarteil S."/>
            <person name="Calhoun S."/>
            <person name="Haridas S."/>
            <person name="Kuo A."/>
            <person name="Mondo S."/>
            <person name="Pangilinan J."/>
            <person name="Riley R."/>
            <person name="LaButti K."/>
            <person name="Andreopoulos B."/>
            <person name="Lipzen A."/>
            <person name="Chen C."/>
            <person name="Yan M."/>
            <person name="Daum C."/>
            <person name="Ng V."/>
            <person name="Clum A."/>
            <person name="Steindorff A."/>
            <person name="Ohm R.A."/>
            <person name="Martin F."/>
            <person name="Silar P."/>
            <person name="Natvig D.O."/>
            <person name="Lalanne C."/>
            <person name="Gautier V."/>
            <person name="Ament-Velasquez S.L."/>
            <person name="Kruys A."/>
            <person name="Hutchinson M.I."/>
            <person name="Powell A.J."/>
            <person name="Barry K."/>
            <person name="Miller A.N."/>
            <person name="Grigoriev I.V."/>
            <person name="Debuchy R."/>
            <person name="Gladieux P."/>
            <person name="Hiltunen Thoren M."/>
            <person name="Johannesson H."/>
        </authorList>
    </citation>
    <scope>NUCLEOTIDE SEQUENCE</scope>
    <source>
        <strain evidence="2">CBS 990.96</strain>
    </source>
</reference>
<evidence type="ECO:0000313" key="3">
    <source>
        <dbReference type="Proteomes" id="UP001301958"/>
    </source>
</evidence>
<proteinExistence type="predicted"/>
<accession>A0AAN7GV64</accession>
<feature type="compositionally biased region" description="Basic residues" evidence="1">
    <location>
        <begin position="31"/>
        <end position="41"/>
    </location>
</feature>
<gene>
    <name evidence="2" type="ORF">QBC38DRAFT_503030</name>
</gene>
<evidence type="ECO:0000256" key="1">
    <source>
        <dbReference type="SAM" id="MobiDB-lite"/>
    </source>
</evidence>
<evidence type="ECO:0000313" key="2">
    <source>
        <dbReference type="EMBL" id="KAK4223565.1"/>
    </source>
</evidence>
<feature type="compositionally biased region" description="Polar residues" evidence="1">
    <location>
        <begin position="188"/>
        <end position="202"/>
    </location>
</feature>
<dbReference type="Proteomes" id="UP001301958">
    <property type="component" value="Unassembled WGS sequence"/>
</dbReference>
<keyword evidence="3" id="KW-1185">Reference proteome</keyword>
<feature type="region of interest" description="Disordered" evidence="1">
    <location>
        <begin position="1"/>
        <end position="76"/>
    </location>
</feature>
<organism evidence="2 3">
    <name type="scientific">Podospora fimiseda</name>
    <dbReference type="NCBI Taxonomy" id="252190"/>
    <lineage>
        <taxon>Eukaryota</taxon>
        <taxon>Fungi</taxon>
        <taxon>Dikarya</taxon>
        <taxon>Ascomycota</taxon>
        <taxon>Pezizomycotina</taxon>
        <taxon>Sordariomycetes</taxon>
        <taxon>Sordariomycetidae</taxon>
        <taxon>Sordariales</taxon>
        <taxon>Podosporaceae</taxon>
        <taxon>Podospora</taxon>
    </lineage>
</organism>
<feature type="compositionally biased region" description="Basic and acidic residues" evidence="1">
    <location>
        <begin position="64"/>
        <end position="76"/>
    </location>
</feature>